<keyword evidence="4" id="KW-0808">Transferase</keyword>
<dbReference type="Pfam" id="PF08447">
    <property type="entry name" value="PAS_3"/>
    <property type="match status" value="1"/>
</dbReference>
<evidence type="ECO:0000256" key="7">
    <source>
        <dbReference type="ARBA" id="ARBA00022840"/>
    </source>
</evidence>
<feature type="domain" description="Response regulatory" evidence="11">
    <location>
        <begin position="929"/>
        <end position="1045"/>
    </location>
</feature>
<evidence type="ECO:0000256" key="3">
    <source>
        <dbReference type="ARBA" id="ARBA00022553"/>
    </source>
</evidence>
<dbReference type="SUPFAM" id="SSF55785">
    <property type="entry name" value="PYP-like sensor domain (PAS domain)"/>
    <property type="match status" value="1"/>
</dbReference>
<keyword evidence="5" id="KW-0547">Nucleotide-binding</keyword>
<dbReference type="SUPFAM" id="SSF53850">
    <property type="entry name" value="Periplasmic binding protein-like II"/>
    <property type="match status" value="2"/>
</dbReference>
<dbReference type="InterPro" id="IPR000700">
    <property type="entry name" value="PAS-assoc_C"/>
</dbReference>
<proteinExistence type="predicted"/>
<evidence type="ECO:0000313" key="13">
    <source>
        <dbReference type="EMBL" id="THH39125.1"/>
    </source>
</evidence>
<dbReference type="SMART" id="SM00388">
    <property type="entry name" value="HisKA"/>
    <property type="match status" value="1"/>
</dbReference>
<sequence>MCRNWFVAAAVIVLYGLLSALGPGARAQQTPDTLVAGMVNGMDNHLSRVDTDGTRSGFVYDLSTEIAAEIGAKVTFRDYSDVKELIAGLQNGEIDLIAGIVAFPALQPGGVLSTPVARSGFAYATRVENFDQISNGPTPDMRVAVPQVHYERVSQALRDQVQLIPVANGPLALTSVLFGSADAAIMPETVAFSYAKTAGVAHRLQLAPSSMPATTRHVVLSQARADLLPQVNAAIERLRADGRLGHMLRRNFVEIPPPPPEVLTVGVRHFPPFQIVGEDGSFSGFGVDTFRDIAELAGLNIVFREISVDEWLEGPHAGSYDIHTQIGIEERRREVMDFTLAIERVALSIFVRKGDEEGISGLEDLAGMKVASTNASIAAKTLHKYKAIEPLLVESAPELFDRLLSGDVDAVFFSRDGSLEVIKQRGLGTQIVEITPPSVIAERAPALRFGLDSVREALNAVIPGYLISDRYQTLWNKYFAEPPFWTATRIRIAIATAVGLALLSAALGLAYIQSLRARERLSVAEETARRTSEAAIEIADQLRLSEQRLRRAQLIAKIGDWEVDEAGRSVWSEQMRNLSGLPTPEWPEGYDSYLAHVHPDDREHVNRVRQVALERKTTGEVSHRYIRPDGEERIFNSIVEFQWGAEDQLLRTTGTVQDITSQAEIEAKLRQSQKMEAIGNLTGGVAHDFNNLLAVILGNLELIGDSTSPDDIRRYSEAAIEATTRGAGLTKNLLSFARQSRLEPVLLNLNELADANEAWWISVLPEDIEVNVALAQDLWPILADVDLTHNAVLNLVLNARDAMPNGGKLTIETQNILFDADQQDLDGQIIPKGQYVLLAISDTGCGISKEDKARIFEPFFSTKPVGRGSGMGLSMVQGFMDQSGGMVKVYSELGAGTSIKLYFPAIKSPGDATDPGPDAVPIETQGGARILLVEDDANVLSVLTEILSQAGYQLQSARSGDVAFALMQRDNAFDLLVTDIKMPGQLQGTQLARQVRKTNPDMPVIFMSGYASEATVHGNGLRPEDIRLMKPVPRTALLNAVAEALARRKRGTT</sequence>
<dbReference type="Gene3D" id="3.30.565.10">
    <property type="entry name" value="Histidine kinase-like ATPase, C-terminal domain"/>
    <property type="match status" value="1"/>
</dbReference>
<dbReference type="PRINTS" id="PR00344">
    <property type="entry name" value="BCTRLSENSOR"/>
</dbReference>
<dbReference type="InterPro" id="IPR004358">
    <property type="entry name" value="Sig_transdc_His_kin-like_C"/>
</dbReference>
<dbReference type="Pfam" id="PF02518">
    <property type="entry name" value="HATPase_c"/>
    <property type="match status" value="1"/>
</dbReference>
<evidence type="ECO:0000259" key="10">
    <source>
        <dbReference type="PROSITE" id="PS50109"/>
    </source>
</evidence>
<evidence type="ECO:0000256" key="4">
    <source>
        <dbReference type="ARBA" id="ARBA00022679"/>
    </source>
</evidence>
<organism evidence="13 14">
    <name type="scientific">Aliishimia ponticola</name>
    <dbReference type="NCBI Taxonomy" id="2499833"/>
    <lineage>
        <taxon>Bacteria</taxon>
        <taxon>Pseudomonadati</taxon>
        <taxon>Pseudomonadota</taxon>
        <taxon>Alphaproteobacteria</taxon>
        <taxon>Rhodobacterales</taxon>
        <taxon>Paracoccaceae</taxon>
        <taxon>Aliishimia</taxon>
    </lineage>
</organism>
<feature type="domain" description="PAC" evidence="12">
    <location>
        <begin position="619"/>
        <end position="671"/>
    </location>
</feature>
<dbReference type="PANTHER" id="PTHR43065:SF46">
    <property type="entry name" value="C4-DICARBOXYLATE TRANSPORT SENSOR PROTEIN DCTB"/>
    <property type="match status" value="1"/>
</dbReference>
<dbReference type="PROSITE" id="PS50109">
    <property type="entry name" value="HIS_KIN"/>
    <property type="match status" value="1"/>
</dbReference>
<dbReference type="Gene3D" id="1.10.287.130">
    <property type="match status" value="1"/>
</dbReference>
<dbReference type="InterPro" id="IPR003661">
    <property type="entry name" value="HisK_dim/P_dom"/>
</dbReference>
<dbReference type="Pfam" id="PF00497">
    <property type="entry name" value="SBP_bac_3"/>
    <property type="match status" value="2"/>
</dbReference>
<dbReference type="Gene3D" id="3.40.190.10">
    <property type="entry name" value="Periplasmic binding protein-like II"/>
    <property type="match status" value="4"/>
</dbReference>
<dbReference type="SMART" id="SM00062">
    <property type="entry name" value="PBPb"/>
    <property type="match status" value="2"/>
</dbReference>
<dbReference type="InterPro" id="IPR035965">
    <property type="entry name" value="PAS-like_dom_sf"/>
</dbReference>
<dbReference type="Gene3D" id="2.10.70.100">
    <property type="match status" value="1"/>
</dbReference>
<dbReference type="GO" id="GO:0000155">
    <property type="term" value="F:phosphorelay sensor kinase activity"/>
    <property type="evidence" value="ECO:0007669"/>
    <property type="project" value="InterPro"/>
</dbReference>
<dbReference type="SUPFAM" id="SSF52172">
    <property type="entry name" value="CheY-like"/>
    <property type="match status" value="1"/>
</dbReference>
<dbReference type="PROSITE" id="PS50110">
    <property type="entry name" value="RESPONSE_REGULATORY"/>
    <property type="match status" value="1"/>
</dbReference>
<dbReference type="Pfam" id="PF00072">
    <property type="entry name" value="Response_reg"/>
    <property type="match status" value="1"/>
</dbReference>
<evidence type="ECO:0000259" key="12">
    <source>
        <dbReference type="PROSITE" id="PS50113"/>
    </source>
</evidence>
<evidence type="ECO:0000256" key="6">
    <source>
        <dbReference type="ARBA" id="ARBA00022777"/>
    </source>
</evidence>
<dbReference type="SMART" id="SM00448">
    <property type="entry name" value="REC"/>
    <property type="match status" value="1"/>
</dbReference>
<dbReference type="Gene3D" id="3.40.50.2300">
    <property type="match status" value="1"/>
</dbReference>
<dbReference type="EC" id="2.7.13.3" evidence="2"/>
<evidence type="ECO:0000256" key="5">
    <source>
        <dbReference type="ARBA" id="ARBA00022741"/>
    </source>
</evidence>
<dbReference type="Proteomes" id="UP000306602">
    <property type="component" value="Unassembled WGS sequence"/>
</dbReference>
<dbReference type="SMART" id="SM00387">
    <property type="entry name" value="HATPase_c"/>
    <property type="match status" value="1"/>
</dbReference>
<accession>A0A4S4NJP8</accession>
<evidence type="ECO:0000256" key="9">
    <source>
        <dbReference type="PROSITE-ProRule" id="PRU00169"/>
    </source>
</evidence>
<feature type="modified residue" description="4-aspartylphosphate" evidence="9">
    <location>
        <position position="979"/>
    </location>
</feature>
<keyword evidence="7" id="KW-0067">ATP-binding</keyword>
<dbReference type="AlphaFoldDB" id="A0A4S4NJP8"/>
<dbReference type="CDD" id="cd00130">
    <property type="entry name" value="PAS"/>
    <property type="match status" value="1"/>
</dbReference>
<dbReference type="InterPro" id="IPR011006">
    <property type="entry name" value="CheY-like_superfamily"/>
</dbReference>
<comment type="caution">
    <text evidence="13">The sequence shown here is derived from an EMBL/GenBank/DDBJ whole genome shotgun (WGS) entry which is preliminary data.</text>
</comment>
<keyword evidence="6" id="KW-0418">Kinase</keyword>
<dbReference type="PANTHER" id="PTHR43065">
    <property type="entry name" value="SENSOR HISTIDINE KINASE"/>
    <property type="match status" value="1"/>
</dbReference>
<keyword evidence="3 9" id="KW-0597">Phosphoprotein</keyword>
<dbReference type="InterPro" id="IPR036890">
    <property type="entry name" value="HATPase_C_sf"/>
</dbReference>
<dbReference type="OrthoDB" id="9796100at2"/>
<keyword evidence="14" id="KW-1185">Reference proteome</keyword>
<dbReference type="GO" id="GO:0005524">
    <property type="term" value="F:ATP binding"/>
    <property type="evidence" value="ECO:0007669"/>
    <property type="project" value="UniProtKB-KW"/>
</dbReference>
<dbReference type="InterPro" id="IPR000014">
    <property type="entry name" value="PAS"/>
</dbReference>
<evidence type="ECO:0000256" key="2">
    <source>
        <dbReference type="ARBA" id="ARBA00012438"/>
    </source>
</evidence>
<evidence type="ECO:0000259" key="11">
    <source>
        <dbReference type="PROSITE" id="PS50110"/>
    </source>
</evidence>
<dbReference type="Gene3D" id="3.30.450.20">
    <property type="entry name" value="PAS domain"/>
    <property type="match status" value="1"/>
</dbReference>
<evidence type="ECO:0000256" key="1">
    <source>
        <dbReference type="ARBA" id="ARBA00000085"/>
    </source>
</evidence>
<feature type="domain" description="Histidine kinase" evidence="10">
    <location>
        <begin position="684"/>
        <end position="907"/>
    </location>
</feature>
<evidence type="ECO:0000313" key="14">
    <source>
        <dbReference type="Proteomes" id="UP000306602"/>
    </source>
</evidence>
<dbReference type="SUPFAM" id="SSF47384">
    <property type="entry name" value="Homodimeric domain of signal transducing histidine kinase"/>
    <property type="match status" value="1"/>
</dbReference>
<dbReference type="Pfam" id="PF00512">
    <property type="entry name" value="HisKA"/>
    <property type="match status" value="1"/>
</dbReference>
<dbReference type="RefSeq" id="WP_136462043.1">
    <property type="nucleotide sequence ID" value="NZ_SRKY01000001.1"/>
</dbReference>
<reference evidence="13 14" key="1">
    <citation type="submission" date="2019-04" db="EMBL/GenBank/DDBJ databases">
        <title>Shimia ponticola sp. nov., isolated from seawater.</title>
        <authorList>
            <person name="Kim Y.-O."/>
            <person name="Yoon J.-H."/>
        </authorList>
    </citation>
    <scope>NUCLEOTIDE SEQUENCE [LARGE SCALE GENOMIC DNA]</scope>
    <source>
        <strain evidence="13 14">MYP11</strain>
    </source>
</reference>
<comment type="catalytic activity">
    <reaction evidence="1">
        <text>ATP + protein L-histidine = ADP + protein N-phospho-L-histidine.</text>
        <dbReference type="EC" id="2.7.13.3"/>
    </reaction>
</comment>
<dbReference type="EMBL" id="SRKY01000001">
    <property type="protein sequence ID" value="THH39125.1"/>
    <property type="molecule type" value="Genomic_DNA"/>
</dbReference>
<keyword evidence="8" id="KW-0902">Two-component regulatory system</keyword>
<gene>
    <name evidence="13" type="ORF">E4Z66_06140</name>
</gene>
<dbReference type="InterPro" id="IPR005467">
    <property type="entry name" value="His_kinase_dom"/>
</dbReference>
<protein>
    <recommendedName>
        <fullName evidence="2">histidine kinase</fullName>
        <ecNumber evidence="2">2.7.13.3</ecNumber>
    </recommendedName>
</protein>
<dbReference type="InterPro" id="IPR036097">
    <property type="entry name" value="HisK_dim/P_sf"/>
</dbReference>
<dbReference type="CDD" id="cd00082">
    <property type="entry name" value="HisKA"/>
    <property type="match status" value="1"/>
</dbReference>
<dbReference type="SUPFAM" id="SSF55874">
    <property type="entry name" value="ATPase domain of HSP90 chaperone/DNA topoisomerase II/histidine kinase"/>
    <property type="match status" value="1"/>
</dbReference>
<dbReference type="InterPro" id="IPR001789">
    <property type="entry name" value="Sig_transdc_resp-reg_receiver"/>
</dbReference>
<dbReference type="InterPro" id="IPR003594">
    <property type="entry name" value="HATPase_dom"/>
</dbReference>
<dbReference type="PROSITE" id="PS50113">
    <property type="entry name" value="PAC"/>
    <property type="match status" value="1"/>
</dbReference>
<name>A0A4S4NJP8_9RHOB</name>
<evidence type="ECO:0000256" key="8">
    <source>
        <dbReference type="ARBA" id="ARBA00023012"/>
    </source>
</evidence>
<dbReference type="InterPro" id="IPR001638">
    <property type="entry name" value="Solute-binding_3/MltF_N"/>
</dbReference>
<dbReference type="InterPro" id="IPR013655">
    <property type="entry name" value="PAS_fold_3"/>
</dbReference>